<dbReference type="Pfam" id="PF00096">
    <property type="entry name" value="zf-C2H2"/>
    <property type="match status" value="3"/>
</dbReference>
<dbReference type="Gene3D" id="3.30.160.60">
    <property type="entry name" value="Classic Zinc Finger"/>
    <property type="match status" value="4"/>
</dbReference>
<gene>
    <name evidence="16" type="ORF">DEA37_0004805</name>
</gene>
<dbReference type="InterPro" id="IPR013087">
    <property type="entry name" value="Znf_C2H2_type"/>
</dbReference>
<evidence type="ECO:0000256" key="1">
    <source>
        <dbReference type="ARBA" id="ARBA00004123"/>
    </source>
</evidence>
<evidence type="ECO:0000256" key="7">
    <source>
        <dbReference type="ARBA" id="ARBA00022859"/>
    </source>
</evidence>
<feature type="region of interest" description="Disordered" evidence="14">
    <location>
        <begin position="786"/>
        <end position="815"/>
    </location>
</feature>
<evidence type="ECO:0000256" key="9">
    <source>
        <dbReference type="ARBA" id="ARBA00023125"/>
    </source>
</evidence>
<keyword evidence="7" id="KW-0391">Immunity</keyword>
<keyword evidence="17" id="KW-1185">Reference proteome</keyword>
<dbReference type="GO" id="GO:0005634">
    <property type="term" value="C:nucleus"/>
    <property type="evidence" value="ECO:0007669"/>
    <property type="project" value="UniProtKB-SubCell"/>
</dbReference>
<organism evidence="16 17">
    <name type="scientific">Paragonimus westermani</name>
    <dbReference type="NCBI Taxonomy" id="34504"/>
    <lineage>
        <taxon>Eukaryota</taxon>
        <taxon>Metazoa</taxon>
        <taxon>Spiralia</taxon>
        <taxon>Lophotrochozoa</taxon>
        <taxon>Platyhelminthes</taxon>
        <taxon>Trematoda</taxon>
        <taxon>Digenea</taxon>
        <taxon>Plagiorchiida</taxon>
        <taxon>Troglotremata</taxon>
        <taxon>Troglotrematidae</taxon>
        <taxon>Paragonimus</taxon>
    </lineage>
</organism>
<keyword evidence="10" id="KW-1064">Adaptive immunity</keyword>
<dbReference type="InterPro" id="IPR050331">
    <property type="entry name" value="Zinc_finger"/>
</dbReference>
<name>A0A5J4NSK2_9TREM</name>
<dbReference type="SMART" id="SM00355">
    <property type="entry name" value="ZnF_C2H2"/>
    <property type="match status" value="5"/>
</dbReference>
<keyword evidence="11" id="KW-0804">Transcription</keyword>
<evidence type="ECO:0000256" key="2">
    <source>
        <dbReference type="ARBA" id="ARBA00022588"/>
    </source>
</evidence>
<evidence type="ECO:0000256" key="5">
    <source>
        <dbReference type="ARBA" id="ARBA00022771"/>
    </source>
</evidence>
<evidence type="ECO:0000256" key="3">
    <source>
        <dbReference type="ARBA" id="ARBA00022723"/>
    </source>
</evidence>
<dbReference type="AlphaFoldDB" id="A0A5J4NSK2"/>
<accession>A0A5J4NSK2</accession>
<feature type="compositionally biased region" description="Polar residues" evidence="14">
    <location>
        <begin position="843"/>
        <end position="854"/>
    </location>
</feature>
<dbReference type="PANTHER" id="PTHR16515:SF59">
    <property type="entry name" value="PR DOMAIN ZINC FINGER PROTEIN 1"/>
    <property type="match status" value="1"/>
</dbReference>
<proteinExistence type="predicted"/>
<dbReference type="GO" id="GO:0045087">
    <property type="term" value="P:innate immune response"/>
    <property type="evidence" value="ECO:0007669"/>
    <property type="project" value="UniProtKB-KW"/>
</dbReference>
<reference evidence="16 17" key="1">
    <citation type="journal article" date="2019" name="Gigascience">
        <title>Whole-genome sequence of the oriental lung fluke Paragonimus westermani.</title>
        <authorList>
            <person name="Oey H."/>
            <person name="Zakrzewski M."/>
            <person name="Narain K."/>
            <person name="Devi K.R."/>
            <person name="Agatsuma T."/>
            <person name="Nawaratna S."/>
            <person name="Gobert G.N."/>
            <person name="Jones M.K."/>
            <person name="Ragan M.A."/>
            <person name="McManus D.P."/>
            <person name="Krause L."/>
        </authorList>
    </citation>
    <scope>NUCLEOTIDE SEQUENCE [LARGE SCALE GENOMIC DNA]</scope>
    <source>
        <strain evidence="16 17">IND2009</strain>
    </source>
</reference>
<feature type="compositionally biased region" description="Basic and acidic residues" evidence="14">
    <location>
        <begin position="856"/>
        <end position="874"/>
    </location>
</feature>
<dbReference type="GO" id="GO:0000122">
    <property type="term" value="P:negative regulation of transcription by RNA polymerase II"/>
    <property type="evidence" value="ECO:0007669"/>
    <property type="project" value="UniProtKB-ARBA"/>
</dbReference>
<dbReference type="FunFam" id="3.30.160.60:FF:000100">
    <property type="entry name" value="Zinc finger 45-like"/>
    <property type="match status" value="1"/>
</dbReference>
<feature type="domain" description="C2H2-type" evidence="15">
    <location>
        <begin position="695"/>
        <end position="722"/>
    </location>
</feature>
<keyword evidence="12" id="KW-0539">Nucleus</keyword>
<dbReference type="PROSITE" id="PS00028">
    <property type="entry name" value="ZINC_FINGER_C2H2_1"/>
    <property type="match status" value="4"/>
</dbReference>
<feature type="domain" description="C2H2-type" evidence="15">
    <location>
        <begin position="667"/>
        <end position="694"/>
    </location>
</feature>
<comment type="subcellular location">
    <subcellularLocation>
        <location evidence="1">Nucleus</location>
    </subcellularLocation>
</comment>
<keyword evidence="6" id="KW-0862">Zinc</keyword>
<dbReference type="GO" id="GO:0008270">
    <property type="term" value="F:zinc ion binding"/>
    <property type="evidence" value="ECO:0007669"/>
    <property type="project" value="UniProtKB-KW"/>
</dbReference>
<feature type="region of interest" description="Disordered" evidence="14">
    <location>
        <begin position="835"/>
        <end position="874"/>
    </location>
</feature>
<evidence type="ECO:0000256" key="6">
    <source>
        <dbReference type="ARBA" id="ARBA00022833"/>
    </source>
</evidence>
<comment type="caution">
    <text evidence="16">The sequence shown here is derived from an EMBL/GenBank/DDBJ whole genome shotgun (WGS) entry which is preliminary data.</text>
</comment>
<evidence type="ECO:0000259" key="15">
    <source>
        <dbReference type="PROSITE" id="PS50157"/>
    </source>
</evidence>
<protein>
    <recommendedName>
        <fullName evidence="15">C2H2-type domain-containing protein</fullName>
    </recommendedName>
</protein>
<sequence>MYLIRISKTGGRLLRLSPFFVSLILLFQVCCRQHKSSKRLLSYQIIMLSHSLNYSNWMLQQVERMKSSLRSVKQDSLQNIPGGLALCRHDLSQGNNNCVLSDVHTIEANCGDTCSTPDDQKRASGNVQPIKFIPDSNSVETTTLVSPRQDVSTFGTDLSKTHSAESFLCLETRVVSEALANLTSNATPTTTTPVAQTTDICRPAVNRFCFPSDASRISNQIPSVFNKTNVRNISDSRPSHSTPTYTINYILSPSSFLESTHSASLAISPSDSTKFACASSESGVVELEGGATSDTATNGLIQGFSQPIVDYCSKEQPSFDFWFALFYELWMQQYRQIHSTTSNDVSQSQPLDFRLPPVRGIIPKAKQAPCPNSFDNPIKNLVSGVTQYSPRVPTLLSTAIDDPTSHSKQLGTTRTQKPLDETQKNGNNPFFCDIHTDALLQSNFRTTSLIHQPEVNEIFQPRTPSTLRSGAVVDALAQPHFTMKNVSTVTSFNGHATWGLSRYEVVKSLSSETALLKNKNTDSPPITSQTSPWPIEYSQTDWPLSALVHSQQIVRTPSSLPRQHDMPYILESARGVDYGASNPNFMVTSNFTPTCIGYSHRTCPPPSLASRSGFGSEARSRGYRSLPYPLNKRDGRMHYECNVCRKTFGQLSNLKVHLRTHTGERPFKCNLCDKGFTQLAHLQKHNLVHTGEKPHQCPVCAKRFSSTSNLKTHMRLHSGEKPFSCKLCAVKFSQFIHLKLHRRLHANDRAFVCPKCQTKYFDPIGLKQHWRDGKCYTGTELPPEDWNDSVTRKETSSNSRPFSDANMRTSFNQKGSDLRKNKVIVSFGAGSADKRRRQRLIRVSNTDKNSNSDGQDPVHTEDSRGQTEPRKLHDKLLYPSAHMSSPAFPMFSSMTKCPTVYGSNA</sequence>
<evidence type="ECO:0000313" key="17">
    <source>
        <dbReference type="Proteomes" id="UP000324629"/>
    </source>
</evidence>
<keyword evidence="5 13" id="KW-0863">Zinc-finger</keyword>
<evidence type="ECO:0000256" key="13">
    <source>
        <dbReference type="PROSITE-ProRule" id="PRU00042"/>
    </source>
</evidence>
<dbReference type="GO" id="GO:0000978">
    <property type="term" value="F:RNA polymerase II cis-regulatory region sequence-specific DNA binding"/>
    <property type="evidence" value="ECO:0007669"/>
    <property type="project" value="TreeGrafter"/>
</dbReference>
<feature type="domain" description="C2H2-type" evidence="15">
    <location>
        <begin position="639"/>
        <end position="666"/>
    </location>
</feature>
<dbReference type="Proteomes" id="UP000324629">
    <property type="component" value="Unassembled WGS sequence"/>
</dbReference>
<dbReference type="InterPro" id="IPR036236">
    <property type="entry name" value="Znf_C2H2_sf"/>
</dbReference>
<dbReference type="GO" id="GO:0002250">
    <property type="term" value="P:adaptive immune response"/>
    <property type="evidence" value="ECO:0007669"/>
    <property type="project" value="UniProtKB-KW"/>
</dbReference>
<dbReference type="SUPFAM" id="SSF57667">
    <property type="entry name" value="beta-beta-alpha zinc fingers"/>
    <property type="match status" value="3"/>
</dbReference>
<evidence type="ECO:0000313" key="16">
    <source>
        <dbReference type="EMBL" id="KAA3678512.1"/>
    </source>
</evidence>
<keyword evidence="3" id="KW-0479">Metal-binding</keyword>
<feature type="compositionally biased region" description="Polar residues" evidence="14">
    <location>
        <begin position="796"/>
        <end position="815"/>
    </location>
</feature>
<dbReference type="PANTHER" id="PTHR16515">
    <property type="entry name" value="PR DOMAIN ZINC FINGER PROTEIN"/>
    <property type="match status" value="1"/>
</dbReference>
<keyword evidence="2" id="KW-0399">Innate immunity</keyword>
<keyword evidence="4" id="KW-0677">Repeat</keyword>
<feature type="compositionally biased region" description="Polar residues" evidence="14">
    <location>
        <begin position="406"/>
        <end position="416"/>
    </location>
</feature>
<evidence type="ECO:0000256" key="8">
    <source>
        <dbReference type="ARBA" id="ARBA00023015"/>
    </source>
</evidence>
<evidence type="ECO:0000256" key="10">
    <source>
        <dbReference type="ARBA" id="ARBA00023130"/>
    </source>
</evidence>
<dbReference type="PROSITE" id="PS50157">
    <property type="entry name" value="ZINC_FINGER_C2H2_2"/>
    <property type="match status" value="4"/>
</dbReference>
<keyword evidence="9" id="KW-0238">DNA-binding</keyword>
<dbReference type="GO" id="GO:0005737">
    <property type="term" value="C:cytoplasm"/>
    <property type="evidence" value="ECO:0007669"/>
    <property type="project" value="TreeGrafter"/>
</dbReference>
<dbReference type="EMBL" id="QNGE01001077">
    <property type="protein sequence ID" value="KAA3678512.1"/>
    <property type="molecule type" value="Genomic_DNA"/>
</dbReference>
<dbReference type="GO" id="GO:0003700">
    <property type="term" value="F:DNA-binding transcription factor activity"/>
    <property type="evidence" value="ECO:0007669"/>
    <property type="project" value="TreeGrafter"/>
</dbReference>
<dbReference type="FunFam" id="3.30.160.60:FF:000211">
    <property type="entry name" value="PR domain zinc finger protein 1"/>
    <property type="match status" value="1"/>
</dbReference>
<evidence type="ECO:0000256" key="11">
    <source>
        <dbReference type="ARBA" id="ARBA00023163"/>
    </source>
</evidence>
<evidence type="ECO:0000256" key="14">
    <source>
        <dbReference type="SAM" id="MobiDB-lite"/>
    </source>
</evidence>
<dbReference type="GO" id="GO:0045165">
    <property type="term" value="P:cell fate commitment"/>
    <property type="evidence" value="ECO:0007669"/>
    <property type="project" value="TreeGrafter"/>
</dbReference>
<evidence type="ECO:0000256" key="4">
    <source>
        <dbReference type="ARBA" id="ARBA00022737"/>
    </source>
</evidence>
<evidence type="ECO:0000256" key="12">
    <source>
        <dbReference type="ARBA" id="ARBA00023242"/>
    </source>
</evidence>
<dbReference type="FunFam" id="3.30.160.60:FF:000262">
    <property type="entry name" value="PR domain zinc finger protein 1"/>
    <property type="match status" value="1"/>
</dbReference>
<feature type="region of interest" description="Disordered" evidence="14">
    <location>
        <begin position="398"/>
        <end position="424"/>
    </location>
</feature>
<feature type="domain" description="C2H2-type" evidence="15">
    <location>
        <begin position="723"/>
        <end position="750"/>
    </location>
</feature>
<dbReference type="FunFam" id="3.30.160.60:FF:000132">
    <property type="entry name" value="PR domain zinc finger protein 1"/>
    <property type="match status" value="1"/>
</dbReference>
<keyword evidence="8" id="KW-0805">Transcription regulation</keyword>